<gene>
    <name evidence="3" type="ORF">G6N74_26265</name>
</gene>
<dbReference type="PRINTS" id="PR00359">
    <property type="entry name" value="BP450"/>
</dbReference>
<dbReference type="EMBL" id="JAAKZG010000017">
    <property type="protein sequence ID" value="NGN44568.1"/>
    <property type="molecule type" value="Genomic_DNA"/>
</dbReference>
<protein>
    <submittedName>
        <fullName evidence="3">Cytochrome P450</fullName>
    </submittedName>
</protein>
<evidence type="ECO:0000256" key="2">
    <source>
        <dbReference type="ARBA" id="ARBA00010617"/>
    </source>
</evidence>
<dbReference type="Pfam" id="PF00067">
    <property type="entry name" value="p450"/>
    <property type="match status" value="1"/>
</dbReference>
<proteinExistence type="inferred from homology"/>
<comment type="caution">
    <text evidence="3">The sequence shown here is derived from an EMBL/GenBank/DDBJ whole genome shotgun (WGS) entry which is preliminary data.</text>
</comment>
<comment type="similarity">
    <text evidence="2">Belongs to the cytochrome P450 family.</text>
</comment>
<dbReference type="GO" id="GO:0005506">
    <property type="term" value="F:iron ion binding"/>
    <property type="evidence" value="ECO:0007669"/>
    <property type="project" value="InterPro"/>
</dbReference>
<comment type="cofactor">
    <cofactor evidence="1">
        <name>heme</name>
        <dbReference type="ChEBI" id="CHEBI:30413"/>
    </cofactor>
</comment>
<dbReference type="Gene3D" id="1.10.630.10">
    <property type="entry name" value="Cytochrome P450"/>
    <property type="match status" value="1"/>
</dbReference>
<dbReference type="InterPro" id="IPR002397">
    <property type="entry name" value="Cyt_P450_B"/>
</dbReference>
<dbReference type="InterPro" id="IPR036396">
    <property type="entry name" value="Cyt_P450_sf"/>
</dbReference>
<sequence>MSVAARKSETIEPPILDLDPYSMEVLSNPLPFYREVLATGPVVRIAKYGIYGVGRYDELREVVTDYTRFTAESGVGITDARQPGFDGRPPSALVEVDPPQHTDTRRVANKIMSPLIIRKWRSLFEQKAKEAVDRILDMREFDGIHDLVEAVVFGGFPVAMGIRFDADAIRAIGYMSFNQTGPKNELYYKGLAAGEPYMDWFMAACQADSVSPDSIADQFFKAEEAGELPAGIASNITRSLVRGGMDTTISGISTTVSQLAQNPDQWTILKENPARVRFAFDEGLRFEAPNHLVYRSTACDTELGGCFLKANTKIATFPSAANRDPRKWENPDTFDVMRNTANIHMSFGAETHNCIGQNVARLEAECILNELVARVATIELAGEPEYLIHNQLRTLGRLPLRVTPA</sequence>
<dbReference type="SUPFAM" id="SSF48264">
    <property type="entry name" value="Cytochrome P450"/>
    <property type="match status" value="1"/>
</dbReference>
<dbReference type="GO" id="GO:0016705">
    <property type="term" value="F:oxidoreductase activity, acting on paired donors, with incorporation or reduction of molecular oxygen"/>
    <property type="evidence" value="ECO:0007669"/>
    <property type="project" value="InterPro"/>
</dbReference>
<dbReference type="RefSeq" id="WP_165120952.1">
    <property type="nucleotide sequence ID" value="NZ_JAAKZG010000017.1"/>
</dbReference>
<organism evidence="3 4">
    <name type="scientific">Mesorhizobium zhangyense</name>
    <dbReference type="NCBI Taxonomy" id="1776730"/>
    <lineage>
        <taxon>Bacteria</taxon>
        <taxon>Pseudomonadati</taxon>
        <taxon>Pseudomonadota</taxon>
        <taxon>Alphaproteobacteria</taxon>
        <taxon>Hyphomicrobiales</taxon>
        <taxon>Phyllobacteriaceae</taxon>
        <taxon>Mesorhizobium</taxon>
    </lineage>
</organism>
<accession>A0A7C9VHF9</accession>
<dbReference type="PANTHER" id="PTHR46696:SF1">
    <property type="entry name" value="CYTOCHROME P450 YJIB-RELATED"/>
    <property type="match status" value="1"/>
</dbReference>
<dbReference type="GO" id="GO:0020037">
    <property type="term" value="F:heme binding"/>
    <property type="evidence" value="ECO:0007669"/>
    <property type="project" value="InterPro"/>
</dbReference>
<dbReference type="GO" id="GO:0004497">
    <property type="term" value="F:monooxygenase activity"/>
    <property type="evidence" value="ECO:0007669"/>
    <property type="project" value="InterPro"/>
</dbReference>
<evidence type="ECO:0000256" key="1">
    <source>
        <dbReference type="ARBA" id="ARBA00001971"/>
    </source>
</evidence>
<name>A0A7C9VHF9_9HYPH</name>
<keyword evidence="4" id="KW-1185">Reference proteome</keyword>
<reference evidence="3 4" key="1">
    <citation type="submission" date="2020-02" db="EMBL/GenBank/DDBJ databases">
        <title>Genome sequence of the type strain CGMCC 1.15528 of Mesorhizobium zhangyense.</title>
        <authorList>
            <person name="Gao J."/>
            <person name="Sun J."/>
        </authorList>
    </citation>
    <scope>NUCLEOTIDE SEQUENCE [LARGE SCALE GENOMIC DNA]</scope>
    <source>
        <strain evidence="3 4">CGMCC 1.15528</strain>
    </source>
</reference>
<evidence type="ECO:0000313" key="3">
    <source>
        <dbReference type="EMBL" id="NGN44568.1"/>
    </source>
</evidence>
<dbReference type="Proteomes" id="UP000481252">
    <property type="component" value="Unassembled WGS sequence"/>
</dbReference>
<dbReference type="PANTHER" id="PTHR46696">
    <property type="entry name" value="P450, PUTATIVE (EUROFUNG)-RELATED"/>
    <property type="match status" value="1"/>
</dbReference>
<evidence type="ECO:0000313" key="4">
    <source>
        <dbReference type="Proteomes" id="UP000481252"/>
    </source>
</evidence>
<dbReference type="AlphaFoldDB" id="A0A7C9VHF9"/>
<dbReference type="InterPro" id="IPR001128">
    <property type="entry name" value="Cyt_P450"/>
</dbReference>